<keyword evidence="2" id="KW-1185">Reference proteome</keyword>
<organism evidence="1 2">
    <name type="scientific">Araneus ventricosus</name>
    <name type="common">Orbweaver spider</name>
    <name type="synonym">Epeira ventricosa</name>
    <dbReference type="NCBI Taxonomy" id="182803"/>
    <lineage>
        <taxon>Eukaryota</taxon>
        <taxon>Metazoa</taxon>
        <taxon>Ecdysozoa</taxon>
        <taxon>Arthropoda</taxon>
        <taxon>Chelicerata</taxon>
        <taxon>Arachnida</taxon>
        <taxon>Araneae</taxon>
        <taxon>Araneomorphae</taxon>
        <taxon>Entelegynae</taxon>
        <taxon>Araneoidea</taxon>
        <taxon>Araneidae</taxon>
        <taxon>Araneus</taxon>
    </lineage>
</organism>
<protein>
    <submittedName>
        <fullName evidence="1">Uncharacterized protein</fullName>
    </submittedName>
</protein>
<dbReference type="Proteomes" id="UP000499080">
    <property type="component" value="Unassembled WGS sequence"/>
</dbReference>
<dbReference type="EMBL" id="BGPR01154038">
    <property type="protein sequence ID" value="GBL70246.1"/>
    <property type="molecule type" value="Genomic_DNA"/>
</dbReference>
<reference evidence="1 2" key="1">
    <citation type="journal article" date="2019" name="Sci. Rep.">
        <title>Orb-weaving spider Araneus ventricosus genome elucidates the spidroin gene catalogue.</title>
        <authorList>
            <person name="Kono N."/>
            <person name="Nakamura H."/>
            <person name="Ohtoshi R."/>
            <person name="Moran D.A.P."/>
            <person name="Shinohara A."/>
            <person name="Yoshida Y."/>
            <person name="Fujiwara M."/>
            <person name="Mori M."/>
            <person name="Tomita M."/>
            <person name="Arakawa K."/>
        </authorList>
    </citation>
    <scope>NUCLEOTIDE SEQUENCE [LARGE SCALE GENOMIC DNA]</scope>
</reference>
<evidence type="ECO:0000313" key="1">
    <source>
        <dbReference type="EMBL" id="GBL70246.1"/>
    </source>
</evidence>
<dbReference type="OrthoDB" id="5419617at2759"/>
<name>A0A4Y1ZX57_ARAVE</name>
<proteinExistence type="predicted"/>
<comment type="caution">
    <text evidence="1">The sequence shown here is derived from an EMBL/GenBank/DDBJ whole genome shotgun (WGS) entry which is preliminary data.</text>
</comment>
<accession>A0A4Y1ZX57</accession>
<sequence>MGPQHHCPESIQRKLLFNITRAYNATPTAALQVIEGIMPLHIKAKMQSTVVRVGHLGRNCDYEDIHFDHESYEQLSPPSLIHPVLFSMEDRISQGGQGPPSRTPIEVYTDDSKKNDQTGRAFCAIANEVDNKTWKAKLSPASIVF</sequence>
<dbReference type="AlphaFoldDB" id="A0A4Y1ZX57"/>
<evidence type="ECO:0000313" key="2">
    <source>
        <dbReference type="Proteomes" id="UP000499080"/>
    </source>
</evidence>
<gene>
    <name evidence="1" type="ORF">AVEN_188637_1</name>
</gene>